<dbReference type="PANTHER" id="PTHR42760">
    <property type="entry name" value="SHORT-CHAIN DEHYDROGENASES/REDUCTASES FAMILY MEMBER"/>
    <property type="match status" value="1"/>
</dbReference>
<protein>
    <recommendedName>
        <fullName evidence="4">Ketoreductase domain-containing protein</fullName>
    </recommendedName>
</protein>
<dbReference type="PRINTS" id="PR00081">
    <property type="entry name" value="GDHRDH"/>
</dbReference>
<gene>
    <name evidence="5" type="ORF">CERZMDRAFT_102429</name>
</gene>
<proteinExistence type="inferred from homology"/>
<evidence type="ECO:0000256" key="2">
    <source>
        <dbReference type="ARBA" id="ARBA00022857"/>
    </source>
</evidence>
<sequence length="247" mass="26330">MAEKQLHDKVVIVTGGATGIGRCAVQHLLSQGAKVASLDISPRPNSENSKLLIISCDISQEKQVNAAVASIATEWKKIDVLINCAGVLDRHAAVGSVDNEDWRKCFAVNVDGPMFLMRACVPYFLEQESGGRIVNFCSTASIRGAACGAAYTASKHALLGLSRSTAWMYAKQGVQCNALVLGPTIGTNITNTEKEADAFGFERMQPYMSLLPGVLNADDIMPSLMYLLTAPGINGVELAVDHGWTTA</sequence>
<keyword evidence="2" id="KW-0521">NADP</keyword>
<dbReference type="SMART" id="SM00822">
    <property type="entry name" value="PKS_KR"/>
    <property type="match status" value="1"/>
</dbReference>
<dbReference type="InterPro" id="IPR020904">
    <property type="entry name" value="Sc_DH/Rdtase_CS"/>
</dbReference>
<keyword evidence="6" id="KW-1185">Reference proteome</keyword>
<evidence type="ECO:0000313" key="6">
    <source>
        <dbReference type="Proteomes" id="UP000799539"/>
    </source>
</evidence>
<dbReference type="Pfam" id="PF00106">
    <property type="entry name" value="adh_short"/>
    <property type="match status" value="1"/>
</dbReference>
<reference evidence="5" key="1">
    <citation type="journal article" date="2020" name="Stud. Mycol.">
        <title>101 Dothideomycetes genomes: a test case for predicting lifestyles and emergence of pathogens.</title>
        <authorList>
            <person name="Haridas S."/>
            <person name="Albert R."/>
            <person name="Binder M."/>
            <person name="Bloem J."/>
            <person name="Labutti K."/>
            <person name="Salamov A."/>
            <person name="Andreopoulos B."/>
            <person name="Baker S."/>
            <person name="Barry K."/>
            <person name="Bills G."/>
            <person name="Bluhm B."/>
            <person name="Cannon C."/>
            <person name="Castanera R."/>
            <person name="Culley D."/>
            <person name="Daum C."/>
            <person name="Ezra D."/>
            <person name="Gonzalez J."/>
            <person name="Henrissat B."/>
            <person name="Kuo A."/>
            <person name="Liang C."/>
            <person name="Lipzen A."/>
            <person name="Lutzoni F."/>
            <person name="Magnuson J."/>
            <person name="Mondo S."/>
            <person name="Nolan M."/>
            <person name="Ohm R."/>
            <person name="Pangilinan J."/>
            <person name="Park H.-J."/>
            <person name="Ramirez L."/>
            <person name="Alfaro M."/>
            <person name="Sun H."/>
            <person name="Tritt A."/>
            <person name="Yoshinaga Y."/>
            <person name="Zwiers L.-H."/>
            <person name="Turgeon B."/>
            <person name="Goodwin S."/>
            <person name="Spatafora J."/>
            <person name="Crous P."/>
            <person name="Grigoriev I."/>
        </authorList>
    </citation>
    <scope>NUCLEOTIDE SEQUENCE</scope>
    <source>
        <strain evidence="5">SCOH1-5</strain>
    </source>
</reference>
<feature type="domain" description="Ketoreductase" evidence="4">
    <location>
        <begin position="9"/>
        <end position="173"/>
    </location>
</feature>
<dbReference type="AlphaFoldDB" id="A0A6A6F1L8"/>
<dbReference type="InterPro" id="IPR002347">
    <property type="entry name" value="SDR_fam"/>
</dbReference>
<organism evidence="5 6">
    <name type="scientific">Cercospora zeae-maydis SCOH1-5</name>
    <dbReference type="NCBI Taxonomy" id="717836"/>
    <lineage>
        <taxon>Eukaryota</taxon>
        <taxon>Fungi</taxon>
        <taxon>Dikarya</taxon>
        <taxon>Ascomycota</taxon>
        <taxon>Pezizomycotina</taxon>
        <taxon>Dothideomycetes</taxon>
        <taxon>Dothideomycetidae</taxon>
        <taxon>Mycosphaerellales</taxon>
        <taxon>Mycosphaerellaceae</taxon>
        <taxon>Cercospora</taxon>
    </lineage>
</organism>
<dbReference type="PROSITE" id="PS00061">
    <property type="entry name" value="ADH_SHORT"/>
    <property type="match status" value="1"/>
</dbReference>
<dbReference type="InterPro" id="IPR036291">
    <property type="entry name" value="NAD(P)-bd_dom_sf"/>
</dbReference>
<evidence type="ECO:0000313" key="5">
    <source>
        <dbReference type="EMBL" id="KAF2207333.1"/>
    </source>
</evidence>
<comment type="similarity">
    <text evidence="1 3">Belongs to the short-chain dehydrogenases/reductases (SDR) family.</text>
</comment>
<dbReference type="CDD" id="cd05233">
    <property type="entry name" value="SDR_c"/>
    <property type="match status" value="1"/>
</dbReference>
<dbReference type="OrthoDB" id="417891at2759"/>
<dbReference type="Proteomes" id="UP000799539">
    <property type="component" value="Unassembled WGS sequence"/>
</dbReference>
<name>A0A6A6F1L8_9PEZI</name>
<dbReference type="PRINTS" id="PR00080">
    <property type="entry name" value="SDRFAMILY"/>
</dbReference>
<evidence type="ECO:0000259" key="4">
    <source>
        <dbReference type="SMART" id="SM00822"/>
    </source>
</evidence>
<dbReference type="SUPFAM" id="SSF51735">
    <property type="entry name" value="NAD(P)-binding Rossmann-fold domains"/>
    <property type="match status" value="1"/>
</dbReference>
<dbReference type="FunFam" id="3.40.50.720:FF:000084">
    <property type="entry name" value="Short-chain dehydrogenase reductase"/>
    <property type="match status" value="1"/>
</dbReference>
<evidence type="ECO:0000256" key="3">
    <source>
        <dbReference type="RuleBase" id="RU000363"/>
    </source>
</evidence>
<dbReference type="Gene3D" id="3.40.50.720">
    <property type="entry name" value="NAD(P)-binding Rossmann-like Domain"/>
    <property type="match status" value="1"/>
</dbReference>
<dbReference type="InterPro" id="IPR057326">
    <property type="entry name" value="KR_dom"/>
</dbReference>
<accession>A0A6A6F1L8</accession>
<dbReference type="GO" id="GO:0016616">
    <property type="term" value="F:oxidoreductase activity, acting on the CH-OH group of donors, NAD or NADP as acceptor"/>
    <property type="evidence" value="ECO:0007669"/>
    <property type="project" value="UniProtKB-ARBA"/>
</dbReference>
<dbReference type="EMBL" id="ML992704">
    <property type="protein sequence ID" value="KAF2207333.1"/>
    <property type="molecule type" value="Genomic_DNA"/>
</dbReference>
<evidence type="ECO:0000256" key="1">
    <source>
        <dbReference type="ARBA" id="ARBA00006484"/>
    </source>
</evidence>